<accession>A0AAE0CYW9</accession>
<comment type="caution">
    <text evidence="2">The sequence shown here is derived from an EMBL/GenBank/DDBJ whole genome shotgun (WGS) entry which is preliminary data.</text>
</comment>
<dbReference type="EMBL" id="VYYT01000632">
    <property type="protein sequence ID" value="KAK2730877.1"/>
    <property type="molecule type" value="Genomic_DNA"/>
</dbReference>
<keyword evidence="3" id="KW-1185">Reference proteome</keyword>
<organism evidence="2 3">
    <name type="scientific">Colletotrichum kahawae</name>
    <name type="common">Coffee berry disease fungus</name>
    <dbReference type="NCBI Taxonomy" id="34407"/>
    <lineage>
        <taxon>Eukaryota</taxon>
        <taxon>Fungi</taxon>
        <taxon>Dikarya</taxon>
        <taxon>Ascomycota</taxon>
        <taxon>Pezizomycotina</taxon>
        <taxon>Sordariomycetes</taxon>
        <taxon>Hypocreomycetidae</taxon>
        <taxon>Glomerellales</taxon>
        <taxon>Glomerellaceae</taxon>
        <taxon>Colletotrichum</taxon>
        <taxon>Colletotrichum gloeosporioides species complex</taxon>
    </lineage>
</organism>
<feature type="compositionally biased region" description="Low complexity" evidence="1">
    <location>
        <begin position="642"/>
        <end position="662"/>
    </location>
</feature>
<feature type="compositionally biased region" description="Polar residues" evidence="1">
    <location>
        <begin position="310"/>
        <end position="321"/>
    </location>
</feature>
<protein>
    <submittedName>
        <fullName evidence="2">Uncharacterized protein</fullName>
    </submittedName>
</protein>
<feature type="compositionally biased region" description="Low complexity" evidence="1">
    <location>
        <begin position="214"/>
        <end position="227"/>
    </location>
</feature>
<evidence type="ECO:0000256" key="1">
    <source>
        <dbReference type="SAM" id="MobiDB-lite"/>
    </source>
</evidence>
<feature type="compositionally biased region" description="Basic and acidic residues" evidence="1">
    <location>
        <begin position="740"/>
        <end position="771"/>
    </location>
</feature>
<feature type="compositionally biased region" description="Low complexity" evidence="1">
    <location>
        <begin position="272"/>
        <end position="285"/>
    </location>
</feature>
<reference evidence="2" key="1">
    <citation type="submission" date="2023-02" db="EMBL/GenBank/DDBJ databases">
        <title>Colletotrichum kahawae CIFC_Que2 genome sequencing and assembly.</title>
        <authorList>
            <person name="Baroncelli R."/>
        </authorList>
    </citation>
    <scope>NUCLEOTIDE SEQUENCE</scope>
    <source>
        <strain evidence="2">CIFC_Que2</strain>
    </source>
</reference>
<feature type="region of interest" description="Disordered" evidence="1">
    <location>
        <begin position="798"/>
        <end position="819"/>
    </location>
</feature>
<gene>
    <name evidence="2" type="ORF">CKAH01_09312</name>
</gene>
<feature type="compositionally biased region" description="Polar residues" evidence="1">
    <location>
        <begin position="803"/>
        <end position="815"/>
    </location>
</feature>
<feature type="compositionally biased region" description="Polar residues" evidence="1">
    <location>
        <begin position="95"/>
        <end position="105"/>
    </location>
</feature>
<sequence length="900" mass="98149">MVNPNRWSWSGAPRKAHARENAVASNEPLIPPTINPDSCEGSVPAEKKVQPGAAGGVSSRRLSYNRWSWRPDAAISVTLEDQQEDDSENREQGEDQGQATQSGASNGRRLSKRNKKLDAAAPTKRPRPLSMTAPASASFGSAPSYSHFQRQQPTQQQETGNPPSPSQPSPLTTQPSTGVKEVLGRFLTRKFSKCQMKTPRHQQSGAEPVPPPSQHQQQQTPGPMQSSMRRGPQLHNPQNTLHGGSPANPANPATHAQTQAQGRIENGRMAAPLPGLDEQPELQEQLPPPTDIDSRAAPATDAATSLDPGATSSQAPTSSADETWILGRLMRRRLAPKDKDVENNKKRSLSTSADNTSQPAGADHENSNSSGPLANADETKDHEMQAQSMPLSASHASQKKLDDTTKTQEAQTVADARNPSSSSVPRFLRQVAKPQQAKASPNQVTGAVTPHKHNPQSQSSQAQHQQHMSSSTPSAQPKLRAKPSFGKRFWSRSGANDFGDDNATNAEVETPAPAPVSRPVYVPKHAASDFSRTTYPPRHHRHSFSLGNGENGVRPLATITAEASEDEPQRQVAPEQRQRTPSAEKAEKRRSRELSSSSKFDGPSPQELHRRLEIVKSSEIEVVTTREPTAVDHRPQQHQPLRSKSNASSANGKAPAPAKAQPPSRPRSSQRHSFNLVADPYARDSTPPKSASPVEMEAPFDPPSHAQQQTAEPVLQQVPKQACPPRQPTQDKTSHGRSQHSKDQAEEKPRKEMTDFERFIADAEAAEREHHAQMWRNLARRSGHYGYSDNTYNPYTAYRPDPVSTNPSAVANTQKSGKRDSAYYSVGKRASMMTTAAEDERNFMYGQPLGDSNGLKHQGSISKRIADYIKPSKSGQEAAQEDWMAGRANRRSVIAGVAEE</sequence>
<feature type="compositionally biased region" description="Polar residues" evidence="1">
    <location>
        <begin position="437"/>
        <end position="446"/>
    </location>
</feature>
<name>A0AAE0CYW9_COLKA</name>
<feature type="compositionally biased region" description="Basic and acidic residues" evidence="1">
    <location>
        <begin position="607"/>
        <end position="619"/>
    </location>
</feature>
<dbReference type="Proteomes" id="UP001281614">
    <property type="component" value="Unassembled WGS sequence"/>
</dbReference>
<feature type="compositionally biased region" description="Low complexity" evidence="1">
    <location>
        <begin position="456"/>
        <end position="471"/>
    </location>
</feature>
<dbReference type="AlphaFoldDB" id="A0AAE0CYW9"/>
<feature type="compositionally biased region" description="Basic and acidic residues" evidence="1">
    <location>
        <begin position="335"/>
        <end position="345"/>
    </location>
</feature>
<feature type="compositionally biased region" description="Polar residues" evidence="1">
    <location>
        <begin position="349"/>
        <end position="359"/>
    </location>
</feature>
<feature type="compositionally biased region" description="Low complexity" evidence="1">
    <location>
        <begin position="133"/>
        <end position="157"/>
    </location>
</feature>
<feature type="compositionally biased region" description="Basic and acidic residues" evidence="1">
    <location>
        <begin position="576"/>
        <end position="593"/>
    </location>
</feature>
<feature type="compositionally biased region" description="Polar residues" evidence="1">
    <location>
        <begin position="385"/>
        <end position="396"/>
    </location>
</feature>
<evidence type="ECO:0000313" key="2">
    <source>
        <dbReference type="EMBL" id="KAK2730877.1"/>
    </source>
</evidence>
<proteinExistence type="predicted"/>
<feature type="region of interest" description="Disordered" evidence="1">
    <location>
        <begin position="1"/>
        <end position="771"/>
    </location>
</feature>
<evidence type="ECO:0000313" key="3">
    <source>
        <dbReference type="Proteomes" id="UP001281614"/>
    </source>
</evidence>